<dbReference type="Pfam" id="PF08282">
    <property type="entry name" value="Hydrolase_3"/>
    <property type="match status" value="1"/>
</dbReference>
<dbReference type="InterPro" id="IPR023214">
    <property type="entry name" value="HAD_sf"/>
</dbReference>
<reference evidence="7" key="1">
    <citation type="submission" date="2018-05" db="EMBL/GenBank/DDBJ databases">
        <authorList>
            <person name="Lanie J.A."/>
            <person name="Ng W.-L."/>
            <person name="Kazmierczak K.M."/>
            <person name="Andrzejewski T.M."/>
            <person name="Davidsen T.M."/>
            <person name="Wayne K.J."/>
            <person name="Tettelin H."/>
            <person name="Glass J.I."/>
            <person name="Rusch D."/>
            <person name="Podicherti R."/>
            <person name="Tsui H.-C.T."/>
            <person name="Winkler M.E."/>
        </authorList>
    </citation>
    <scope>NUCLEOTIDE SEQUENCE</scope>
</reference>
<comment type="similarity">
    <text evidence="2">Belongs to the KdsC family.</text>
</comment>
<dbReference type="SFLD" id="SFLDG01138">
    <property type="entry name" value="C1.6.2:_Deoxy-d-mannose-octulo"/>
    <property type="match status" value="1"/>
</dbReference>
<dbReference type="GO" id="GO:0046872">
    <property type="term" value="F:metal ion binding"/>
    <property type="evidence" value="ECO:0007669"/>
    <property type="project" value="UniProtKB-KW"/>
</dbReference>
<keyword evidence="5" id="KW-0378">Hydrolase</keyword>
<dbReference type="InterPro" id="IPR050793">
    <property type="entry name" value="CMP-NeuNAc_synthase"/>
</dbReference>
<evidence type="ECO:0000256" key="4">
    <source>
        <dbReference type="ARBA" id="ARBA00022723"/>
    </source>
</evidence>
<dbReference type="NCBIfam" id="TIGR01662">
    <property type="entry name" value="HAD-SF-IIIA"/>
    <property type="match status" value="1"/>
</dbReference>
<dbReference type="SFLD" id="SFLDS00003">
    <property type="entry name" value="Haloacid_Dehalogenase"/>
    <property type="match status" value="1"/>
</dbReference>
<proteinExistence type="inferred from homology"/>
<dbReference type="SFLD" id="SFLDG01136">
    <property type="entry name" value="C1.6:_Phosphoserine_Phosphatas"/>
    <property type="match status" value="1"/>
</dbReference>
<dbReference type="GO" id="GO:0008781">
    <property type="term" value="F:N-acylneuraminate cytidylyltransferase activity"/>
    <property type="evidence" value="ECO:0007669"/>
    <property type="project" value="TreeGrafter"/>
</dbReference>
<evidence type="ECO:0000256" key="6">
    <source>
        <dbReference type="ARBA" id="ARBA00022842"/>
    </source>
</evidence>
<accession>A0A382VNP8</accession>
<dbReference type="InterPro" id="IPR010023">
    <property type="entry name" value="KdsC_fam"/>
</dbReference>
<evidence type="ECO:0000313" key="7">
    <source>
        <dbReference type="EMBL" id="SVD47541.1"/>
    </source>
</evidence>
<dbReference type="EMBL" id="UINC01153048">
    <property type="protein sequence ID" value="SVD47541.1"/>
    <property type="molecule type" value="Genomic_DNA"/>
</dbReference>
<dbReference type="Gene3D" id="3.40.50.1000">
    <property type="entry name" value="HAD superfamily/HAD-like"/>
    <property type="match status" value="1"/>
</dbReference>
<dbReference type="NCBIfam" id="TIGR01670">
    <property type="entry name" value="KdsC-phosphatas"/>
    <property type="match status" value="1"/>
</dbReference>
<evidence type="ECO:0008006" key="8">
    <source>
        <dbReference type="Google" id="ProtNLM"/>
    </source>
</evidence>
<dbReference type="AlphaFoldDB" id="A0A382VNP8"/>
<comment type="subunit">
    <text evidence="3">Homotetramer.</text>
</comment>
<dbReference type="InterPro" id="IPR006549">
    <property type="entry name" value="HAD-SF_hydro_IIIA"/>
</dbReference>
<dbReference type="SUPFAM" id="SSF56784">
    <property type="entry name" value="HAD-like"/>
    <property type="match status" value="1"/>
</dbReference>
<dbReference type="InterPro" id="IPR036412">
    <property type="entry name" value="HAD-like_sf"/>
</dbReference>
<dbReference type="PANTHER" id="PTHR21485">
    <property type="entry name" value="HAD SUPERFAMILY MEMBERS CMAS AND KDSC"/>
    <property type="match status" value="1"/>
</dbReference>
<dbReference type="PANTHER" id="PTHR21485:SF3">
    <property type="entry name" value="N-ACYLNEURAMINATE CYTIDYLYLTRANSFERASE"/>
    <property type="match status" value="1"/>
</dbReference>
<keyword evidence="6" id="KW-0460">Magnesium</keyword>
<evidence type="ECO:0000256" key="5">
    <source>
        <dbReference type="ARBA" id="ARBA00022801"/>
    </source>
</evidence>
<dbReference type="FunFam" id="3.40.50.1000:FF:000029">
    <property type="entry name" value="3-deoxy-D-manno-octulosonate 8-phosphate phosphatase KdsC"/>
    <property type="match status" value="1"/>
</dbReference>
<evidence type="ECO:0000256" key="1">
    <source>
        <dbReference type="ARBA" id="ARBA00001946"/>
    </source>
</evidence>
<gene>
    <name evidence="7" type="ORF">METZ01_LOCUS400395</name>
</gene>
<dbReference type="GO" id="GO:0016788">
    <property type="term" value="F:hydrolase activity, acting on ester bonds"/>
    <property type="evidence" value="ECO:0007669"/>
    <property type="project" value="InterPro"/>
</dbReference>
<comment type="cofactor">
    <cofactor evidence="1">
        <name>Mg(2+)</name>
        <dbReference type="ChEBI" id="CHEBI:18420"/>
    </cofactor>
</comment>
<organism evidence="7">
    <name type="scientific">marine metagenome</name>
    <dbReference type="NCBI Taxonomy" id="408172"/>
    <lineage>
        <taxon>unclassified sequences</taxon>
        <taxon>metagenomes</taxon>
        <taxon>ecological metagenomes</taxon>
    </lineage>
</organism>
<sequence length="231" mass="26211">MAKTTVQMSKRAKAKFDILKANLTAQGKLISTDLQLFDYLAYNITDDLNSVQKIIKNKTDLKIPIQKKAKKIKIVLTDVDGVLTDGGRYYTKNGETVKKFDNRDGMGVNVLLRNKIKTVIVTKETSQIVKKWAKEMNITHVFSGVVKKESILFKICKNFKVSPQEIAYIGDDINDLELMKKVGFSGTPKNSDFTTKKIADYICRNNGGQSAFREFADIIMYSKFPGKKIWY</sequence>
<keyword evidence="4" id="KW-0479">Metal-binding</keyword>
<protein>
    <recommendedName>
        <fullName evidence="8">3-deoxy-D-manno-octulosonate 8-phosphate phosphatase</fullName>
    </recommendedName>
</protein>
<name>A0A382VNP8_9ZZZZ</name>
<evidence type="ECO:0000256" key="2">
    <source>
        <dbReference type="ARBA" id="ARBA00005893"/>
    </source>
</evidence>
<evidence type="ECO:0000256" key="3">
    <source>
        <dbReference type="ARBA" id="ARBA00011881"/>
    </source>
</evidence>